<accession>A0A9W8JC07</accession>
<dbReference type="Pfam" id="PF14214">
    <property type="entry name" value="Helitron_like_N"/>
    <property type="match status" value="1"/>
</dbReference>
<dbReference type="OrthoDB" id="2272314at2759"/>
<name>A0A9W8JC07_9AGAR</name>
<feature type="domain" description="Helitron helicase-like" evidence="2">
    <location>
        <begin position="318"/>
        <end position="486"/>
    </location>
</feature>
<dbReference type="EMBL" id="JANBPK010000794">
    <property type="protein sequence ID" value="KAJ2931872.1"/>
    <property type="molecule type" value="Genomic_DNA"/>
</dbReference>
<proteinExistence type="predicted"/>
<evidence type="ECO:0000313" key="3">
    <source>
        <dbReference type="EMBL" id="KAJ2931872.1"/>
    </source>
</evidence>
<dbReference type="PANTHER" id="PTHR45786:SF74">
    <property type="entry name" value="ATP-DEPENDENT DNA HELICASE"/>
    <property type="match status" value="1"/>
</dbReference>
<keyword evidence="4" id="KW-1185">Reference proteome</keyword>
<comment type="caution">
    <text evidence="3">The sequence shown here is derived from an EMBL/GenBank/DDBJ whole genome shotgun (WGS) entry which is preliminary data.</text>
</comment>
<organism evidence="3 4">
    <name type="scientific">Candolleomyces eurysporus</name>
    <dbReference type="NCBI Taxonomy" id="2828524"/>
    <lineage>
        <taxon>Eukaryota</taxon>
        <taxon>Fungi</taxon>
        <taxon>Dikarya</taxon>
        <taxon>Basidiomycota</taxon>
        <taxon>Agaricomycotina</taxon>
        <taxon>Agaricomycetes</taxon>
        <taxon>Agaricomycetidae</taxon>
        <taxon>Agaricales</taxon>
        <taxon>Agaricineae</taxon>
        <taxon>Psathyrellaceae</taxon>
        <taxon>Candolleomyces</taxon>
    </lineage>
</organism>
<feature type="non-terminal residue" evidence="3">
    <location>
        <position position="486"/>
    </location>
</feature>
<sequence length="486" mass="55943">MPVIAGADNRRLSTTLETPGDHQLAHGWDGNVYLPECLIKLVKRRSSSGRWNRRSQPGKPSQSQRSYLSADTDVAREFRKDIWKYNRAFSFTSVGVQQDHSVNRRPGCGPPVYRISGELYHASAALNPPAGRLPRYAQLYVIQPQEALAARINQNLALDPVVMWGLQNMLMIHHPLTQSYRHAYEILQEHQGDINYQVTLRLTPGTNRGVYNLPTVNEVAFILPGTIFTEPRDIVLRLHGGLLERISELNPAYATLQHPLLPHGTYKWHPGLRLTETEDQRERRLGNRRRDFAARKEAGLENDGEVNIDRKLTLSTYTVYRSHFRQNDFNTILRGGSLFCRYVVDMYASVDQQRLMWIQRNQTRFRTARLNHLQDANMNDPDAGEIGQRIFLPLSYIGGPRNMAQNYQDAMAIARFYGKVDIFLTMTTNPKWPEIERLLPGQTAYDRPDLVVRVFQLKKQALIDRIVKDKVFGEVDAYVYTIKFQK</sequence>
<evidence type="ECO:0000259" key="2">
    <source>
        <dbReference type="Pfam" id="PF14214"/>
    </source>
</evidence>
<gene>
    <name evidence="3" type="ORF">H1R20_g5233</name>
</gene>
<dbReference type="Proteomes" id="UP001140091">
    <property type="component" value="Unassembled WGS sequence"/>
</dbReference>
<protein>
    <recommendedName>
        <fullName evidence="2">Helitron helicase-like domain-containing protein</fullName>
    </recommendedName>
</protein>
<dbReference type="PANTHER" id="PTHR45786">
    <property type="entry name" value="DNA BINDING PROTEIN-LIKE"/>
    <property type="match status" value="1"/>
</dbReference>
<feature type="region of interest" description="Disordered" evidence="1">
    <location>
        <begin position="48"/>
        <end position="69"/>
    </location>
</feature>
<feature type="compositionally biased region" description="Polar residues" evidence="1">
    <location>
        <begin position="58"/>
        <end position="69"/>
    </location>
</feature>
<evidence type="ECO:0000313" key="4">
    <source>
        <dbReference type="Proteomes" id="UP001140091"/>
    </source>
</evidence>
<dbReference type="AlphaFoldDB" id="A0A9W8JC07"/>
<evidence type="ECO:0000256" key="1">
    <source>
        <dbReference type="SAM" id="MobiDB-lite"/>
    </source>
</evidence>
<reference evidence="3" key="1">
    <citation type="submission" date="2022-06" db="EMBL/GenBank/DDBJ databases">
        <title>Genome Sequence of Candolleomyces eurysporus.</title>
        <authorList>
            <person name="Buettner E."/>
        </authorList>
    </citation>
    <scope>NUCLEOTIDE SEQUENCE</scope>
    <source>
        <strain evidence="3">VTCC 930004</strain>
    </source>
</reference>
<dbReference type="InterPro" id="IPR025476">
    <property type="entry name" value="Helitron_helicase-like"/>
</dbReference>